<dbReference type="WBParaSite" id="maker-unitig_34889-snap-gene-0.1-mRNA-1">
    <property type="protein sequence ID" value="maker-unitig_34889-snap-gene-0.1-mRNA-1"/>
    <property type="gene ID" value="maker-unitig_34889-snap-gene-0.1"/>
</dbReference>
<dbReference type="GO" id="GO:0005958">
    <property type="term" value="C:DNA-dependent protein kinase-DNA ligase 4 complex"/>
    <property type="evidence" value="ECO:0007669"/>
    <property type="project" value="TreeGrafter"/>
</dbReference>
<dbReference type="InterPro" id="IPR016059">
    <property type="entry name" value="DNA_ligase_ATP-dep_CS"/>
</dbReference>
<dbReference type="AlphaFoldDB" id="A0A1I8FHD6"/>
<protein>
    <submittedName>
        <fullName evidence="5">DNA_ligase_A_N domain-containing protein</fullName>
    </submittedName>
</protein>
<dbReference type="GO" id="GO:0032807">
    <property type="term" value="C:DNA ligase IV complex"/>
    <property type="evidence" value="ECO:0007669"/>
    <property type="project" value="TreeGrafter"/>
</dbReference>
<dbReference type="InterPro" id="IPR012308">
    <property type="entry name" value="DNA_ligase_ATP-dep_N"/>
</dbReference>
<keyword evidence="1" id="KW-0436">Ligase</keyword>
<dbReference type="Pfam" id="PF04675">
    <property type="entry name" value="DNA_ligase_A_N"/>
    <property type="match status" value="1"/>
</dbReference>
<dbReference type="GO" id="GO:0006297">
    <property type="term" value="P:nucleotide-excision repair, DNA gap filling"/>
    <property type="evidence" value="ECO:0007669"/>
    <property type="project" value="TreeGrafter"/>
</dbReference>
<feature type="domain" description="DNA ligase ATP-dependent N-terminal" evidence="3">
    <location>
        <begin position="145"/>
        <end position="309"/>
    </location>
</feature>
<proteinExistence type="predicted"/>
<keyword evidence="4" id="KW-1185">Reference proteome</keyword>
<dbReference type="GO" id="GO:0003677">
    <property type="term" value="F:DNA binding"/>
    <property type="evidence" value="ECO:0007669"/>
    <property type="project" value="InterPro"/>
</dbReference>
<evidence type="ECO:0000256" key="2">
    <source>
        <dbReference type="SAM" id="MobiDB-lite"/>
    </source>
</evidence>
<dbReference type="InterPro" id="IPR036599">
    <property type="entry name" value="DNA_ligase_N_sf"/>
</dbReference>
<accession>A0A1I8FHD6</accession>
<dbReference type="GO" id="GO:0006310">
    <property type="term" value="P:DNA recombination"/>
    <property type="evidence" value="ECO:0007669"/>
    <property type="project" value="InterPro"/>
</dbReference>
<evidence type="ECO:0000256" key="1">
    <source>
        <dbReference type="ARBA" id="ARBA00022598"/>
    </source>
</evidence>
<dbReference type="Gene3D" id="1.10.3260.10">
    <property type="entry name" value="DNA ligase, ATP-dependent, N-terminal domain"/>
    <property type="match status" value="1"/>
</dbReference>
<sequence length="637" mass="70992">ERLPSRRPWLTTSSKGLHEKGTKALEKRAAHNLCILASDCDEANYRQAGRGAVPPSTASAWPSSWCAVGRLCKIDKEGKPRKVVKCSCVVVRVERADLGLLPGLGRALDFLLKALNGGHVGGRQRQIAVSRRPRPARQPWASRVPFNQLAGLLERVSRLRGHKEKLGPIKEFMATWRQLHTELHAMRLLLPLSDRAAAPAYGIKEFMLAKIYIEILCLGRDSPEAKKLLNYKNPGQSARHPGDFGYRLFHIAAPSMQRKPPRLQVNNHLTRNERAANAANKRDEKWLIRIVLRDIRAGVSEKTVLSAFHPDAEAALYDVSTESGEGSCTSLHYPGVRLHEIGVALNTPFPADAWGEAAKRFLPSWANCSPARPIPGSEVKFDGERMQLQQVGQRLQCTGSRSGLEWDGHLRSASRRAGQPELRMWRSAFLPAAVSCAATCPALWCFDLILLQRPSAHRREPLVERGKEFLEDKSGAGPRAWAGCCISEWSPGLHQQAEAVEEIQCRNLIARRRPDGRSWLDSVYQRGEARKERLVPSSSRSFVAPSLTMSTASSLAATSQRTRRACASQLPLPCPTSGEDDVGAARWREDDEWRWPRATAKQTRSEYYMRWLSIGSGSIKRSPPRPSDWLIGQRDGS</sequence>
<dbReference type="Proteomes" id="UP000095280">
    <property type="component" value="Unplaced"/>
</dbReference>
<feature type="region of interest" description="Disordered" evidence="2">
    <location>
        <begin position="616"/>
        <end position="637"/>
    </location>
</feature>
<dbReference type="PANTHER" id="PTHR45997:SF1">
    <property type="entry name" value="DNA LIGASE 4"/>
    <property type="match status" value="1"/>
</dbReference>
<dbReference type="PANTHER" id="PTHR45997">
    <property type="entry name" value="DNA LIGASE 4"/>
    <property type="match status" value="1"/>
</dbReference>
<name>A0A1I8FHD6_9PLAT</name>
<evidence type="ECO:0000313" key="5">
    <source>
        <dbReference type="WBParaSite" id="maker-unitig_34889-snap-gene-0.1-mRNA-1"/>
    </source>
</evidence>
<dbReference type="InterPro" id="IPR029710">
    <property type="entry name" value="LIG4"/>
</dbReference>
<dbReference type="GO" id="GO:0003910">
    <property type="term" value="F:DNA ligase (ATP) activity"/>
    <property type="evidence" value="ECO:0007669"/>
    <property type="project" value="InterPro"/>
</dbReference>
<organism evidence="4 5">
    <name type="scientific">Macrostomum lignano</name>
    <dbReference type="NCBI Taxonomy" id="282301"/>
    <lineage>
        <taxon>Eukaryota</taxon>
        <taxon>Metazoa</taxon>
        <taxon>Spiralia</taxon>
        <taxon>Lophotrochozoa</taxon>
        <taxon>Platyhelminthes</taxon>
        <taxon>Rhabditophora</taxon>
        <taxon>Macrostomorpha</taxon>
        <taxon>Macrostomida</taxon>
        <taxon>Macrostomidae</taxon>
        <taxon>Macrostomum</taxon>
    </lineage>
</organism>
<reference evidence="5" key="1">
    <citation type="submission" date="2016-11" db="UniProtKB">
        <authorList>
            <consortium name="WormBaseParasite"/>
        </authorList>
    </citation>
    <scope>IDENTIFICATION</scope>
</reference>
<dbReference type="GO" id="GO:0006303">
    <property type="term" value="P:double-strand break repair via nonhomologous end joining"/>
    <property type="evidence" value="ECO:0007669"/>
    <property type="project" value="TreeGrafter"/>
</dbReference>
<dbReference type="GO" id="GO:0005524">
    <property type="term" value="F:ATP binding"/>
    <property type="evidence" value="ECO:0007669"/>
    <property type="project" value="InterPro"/>
</dbReference>
<evidence type="ECO:0000259" key="3">
    <source>
        <dbReference type="Pfam" id="PF04675"/>
    </source>
</evidence>
<evidence type="ECO:0000313" key="4">
    <source>
        <dbReference type="Proteomes" id="UP000095280"/>
    </source>
</evidence>
<dbReference type="PROSITE" id="PS00697">
    <property type="entry name" value="DNA_LIGASE_A1"/>
    <property type="match status" value="1"/>
</dbReference>